<dbReference type="Proteomes" id="UP000509750">
    <property type="component" value="Chromosome"/>
</dbReference>
<feature type="transmembrane region" description="Helical" evidence="1">
    <location>
        <begin position="358"/>
        <end position="380"/>
    </location>
</feature>
<keyword evidence="1" id="KW-1133">Transmembrane helix</keyword>
<dbReference type="InterPro" id="IPR019962">
    <property type="entry name" value="CHP03663"/>
</dbReference>
<feature type="domain" description="Glycosyltransferase RgtA/B/C/D-like" evidence="2">
    <location>
        <begin position="78"/>
        <end position="192"/>
    </location>
</feature>
<dbReference type="OrthoDB" id="313515at2157"/>
<gene>
    <name evidence="3" type="ORF">HUG10_11010</name>
</gene>
<dbReference type="AlphaFoldDB" id="A0A7D5GI93"/>
<evidence type="ECO:0000313" key="3">
    <source>
        <dbReference type="EMBL" id="QLG28051.1"/>
    </source>
</evidence>
<dbReference type="InterPro" id="IPR038731">
    <property type="entry name" value="RgtA/B/C-like"/>
</dbReference>
<accession>A0A7D5GI93</accession>
<feature type="transmembrane region" description="Helical" evidence="1">
    <location>
        <begin position="332"/>
        <end position="352"/>
    </location>
</feature>
<dbReference type="Pfam" id="PF13231">
    <property type="entry name" value="PMT_2"/>
    <property type="match status" value="1"/>
</dbReference>
<organism evidence="3 4">
    <name type="scientific">Halorarum halophilum</name>
    <dbReference type="NCBI Taxonomy" id="2743090"/>
    <lineage>
        <taxon>Archaea</taxon>
        <taxon>Methanobacteriati</taxon>
        <taxon>Methanobacteriota</taxon>
        <taxon>Stenosarchaea group</taxon>
        <taxon>Halobacteria</taxon>
        <taxon>Halobacteriales</taxon>
        <taxon>Haloferacaceae</taxon>
        <taxon>Halorarum</taxon>
    </lineage>
</organism>
<evidence type="ECO:0000256" key="1">
    <source>
        <dbReference type="SAM" id="Phobius"/>
    </source>
</evidence>
<proteinExistence type="predicted"/>
<feature type="transmembrane region" description="Helical" evidence="1">
    <location>
        <begin position="223"/>
        <end position="239"/>
    </location>
</feature>
<sequence>MTPRRTARTAAEIHRNPVRAVALLSVLALALRLWGLGARAMHFDEARVGYWTLRYLETGDHVYRPIVHGPFLELATAPLLDALGPTGFAVRLLPALLGAALPLAALAFRGALDDAEVVALAGFLALNPLLLFFSRFFRADVPLAAFAFGAFALAHRAHRTGSRRDLLAAGVLLGLALTTKENVVVYLLCVAGAAAVGLAVRWWSDGGDGVRDAVGRLRPLVPAAVPALLVAVLVAWFFYVPRGHSPGLDDLATRPVAVLAAGTVSAWETFAGSLWAGTHDQPYLPFLGHLLGSVAIGGAALYGCALLGLAGELRRAFSRPVDVANSCPSVRPLVVATAAWGLVALAGYPVAADIKAPWLAVHALVPLAVPAAVGAVALVRRGRRWWTEGDRLAAASLACVVLLVVGQAGFVALATSYTEPTPRVNLLAQGAQPGDDLDPLAAAIGASADRGGVLYYGERFWLPNESVDDAPPGPDANWLGYWIRRLPLPWYTERVGAETSYARTPEDVPDDPPPVVVAAPDEAGEVAPLLDGYGRRSYDLALFGNPVVVFTDPTLYDLESSDAKRDGS</sequence>
<keyword evidence="1" id="KW-0812">Transmembrane</keyword>
<dbReference type="GeneID" id="56029369"/>
<dbReference type="EMBL" id="CP058529">
    <property type="protein sequence ID" value="QLG28051.1"/>
    <property type="molecule type" value="Genomic_DNA"/>
</dbReference>
<reference evidence="3 4" key="1">
    <citation type="submission" date="2020-07" db="EMBL/GenBank/DDBJ databases">
        <title>Gai3-2, isolated from salt lake.</title>
        <authorList>
            <person name="Cui H."/>
            <person name="Shi X."/>
        </authorList>
    </citation>
    <scope>NUCLEOTIDE SEQUENCE [LARGE SCALE GENOMIC DNA]</scope>
    <source>
        <strain evidence="3 4">Gai3-2</strain>
    </source>
</reference>
<name>A0A7D5GI93_9EURY</name>
<dbReference type="PANTHER" id="PTHR41710">
    <property type="entry name" value="GLYCOSYL TRANSFERASE, FAMILY 39"/>
    <property type="match status" value="1"/>
</dbReference>
<evidence type="ECO:0000313" key="4">
    <source>
        <dbReference type="Proteomes" id="UP000509750"/>
    </source>
</evidence>
<feature type="transmembrane region" description="Helical" evidence="1">
    <location>
        <begin position="88"/>
        <end position="108"/>
    </location>
</feature>
<protein>
    <submittedName>
        <fullName evidence="3">TIGR03663 family protein</fullName>
    </submittedName>
</protein>
<keyword evidence="1" id="KW-0472">Membrane</keyword>
<dbReference type="PANTHER" id="PTHR41710:SF2">
    <property type="entry name" value="GLYCOSYL TRANSFERASE FAMILY 39_83 DOMAIN-CONTAINING PROTEIN"/>
    <property type="match status" value="1"/>
</dbReference>
<feature type="transmembrane region" description="Helical" evidence="1">
    <location>
        <begin position="183"/>
        <end position="203"/>
    </location>
</feature>
<dbReference type="NCBIfam" id="TIGR03663">
    <property type="entry name" value="flippase activity-associated protein Agl23"/>
    <property type="match status" value="1"/>
</dbReference>
<evidence type="ECO:0000259" key="2">
    <source>
        <dbReference type="Pfam" id="PF13231"/>
    </source>
</evidence>
<feature type="transmembrane region" description="Helical" evidence="1">
    <location>
        <begin position="115"/>
        <end position="133"/>
    </location>
</feature>
<feature type="transmembrane region" description="Helical" evidence="1">
    <location>
        <begin position="290"/>
        <end position="311"/>
    </location>
</feature>
<keyword evidence="4" id="KW-1185">Reference proteome</keyword>
<feature type="transmembrane region" description="Helical" evidence="1">
    <location>
        <begin position="392"/>
        <end position="414"/>
    </location>
</feature>
<dbReference type="KEGG" id="halg:HUG10_11010"/>
<dbReference type="RefSeq" id="WP_179169626.1">
    <property type="nucleotide sequence ID" value="NZ_CP058529.1"/>
</dbReference>